<feature type="compositionally biased region" description="Polar residues" evidence="1">
    <location>
        <begin position="666"/>
        <end position="683"/>
    </location>
</feature>
<feature type="region of interest" description="Disordered" evidence="1">
    <location>
        <begin position="661"/>
        <end position="683"/>
    </location>
</feature>
<dbReference type="AlphaFoldDB" id="A0A6A3LA92"/>
<sequence length="683" mass="73701">MVEQFHETHMEVTLTADISPRAKLRRNMTHQTVLALLYAANADSARGRQMIDRVMDDVKLIHFDGIHTLKFVFNSRRVATLYQGLAFRLNGVCAVLEDSDSAPRQGTFHVAQLRRKYAIRVYGAERLGLVALLATLGKIPGIHVADAERPRNDGTEGIDTRHVLVRLREEECPAALKGVTKMEVNGHHFTLHHHLIHLRMPCGRCGAPYHTTGFCKTKAEHLSKLHAKHQRKYAGAVPAHHVGTAVQYRHSDAESLAAFLDTLQRDLHASLEASVEAPHSHREARLISIVDVETQAPTAVTTTTSAPGVLGETEVERHSSSPVPQPTATAGDGYTVVRRRSKKGAAVSPREIESPAVGGARIGQATLPGPAQRLDVHSRRGQDTKAQTAGASQPPTQRRTNGKRPAGRSKPKQTNTTLSPTFAQFQRTRAQGQFEALADSDNGESEDKEAPYAYEAAIDSSMDATNHDNVAPRGPSTPTAPTRVEGPAIDLLIRPTRHEDPRLSDAEKVEKSGGITITNTCDGEDADMASDTSSVLSGYVGSSAPSCTPSPASLPGSEFPYSLDSDLNTPSHTPSPGQSLEPLSPRTAATEVAVQPRVQAGSGAPSLSQDGFTMVPTTPAPGMPQQLPVFLLPFNGALTTVPATGNARTPLSMHLRRQRWRPNLPSPTMSSEEPTWSNAAYTR</sequence>
<name>A0A6A3LA92_9STRA</name>
<comment type="caution">
    <text evidence="3">The sequence shown here is derived from an EMBL/GenBank/DDBJ whole genome shotgun (WGS) entry which is preliminary data.</text>
</comment>
<feature type="region of interest" description="Disordered" evidence="1">
    <location>
        <begin position="497"/>
        <end position="588"/>
    </location>
</feature>
<evidence type="ECO:0000313" key="2">
    <source>
        <dbReference type="EMBL" id="KAE8993647.1"/>
    </source>
</evidence>
<feature type="compositionally biased region" description="Polar residues" evidence="1">
    <location>
        <begin position="384"/>
        <end position="399"/>
    </location>
</feature>
<dbReference type="EMBL" id="QXFU01001899">
    <property type="protein sequence ID" value="KAE8993647.1"/>
    <property type="molecule type" value="Genomic_DNA"/>
</dbReference>
<gene>
    <name evidence="3" type="ORF">PR001_g15575</name>
    <name evidence="2" type="ORF">PR002_g20170</name>
</gene>
<feature type="compositionally biased region" description="Basic residues" evidence="1">
    <location>
        <begin position="400"/>
        <end position="411"/>
    </location>
</feature>
<proteinExistence type="predicted"/>
<dbReference type="Proteomes" id="UP000429607">
    <property type="component" value="Unassembled WGS sequence"/>
</dbReference>
<feature type="region of interest" description="Disordered" evidence="1">
    <location>
        <begin position="464"/>
        <end position="485"/>
    </location>
</feature>
<feature type="region of interest" description="Disordered" evidence="1">
    <location>
        <begin position="600"/>
        <end position="619"/>
    </location>
</feature>
<feature type="compositionally biased region" description="Polar residues" evidence="1">
    <location>
        <begin position="565"/>
        <end position="578"/>
    </location>
</feature>
<feature type="compositionally biased region" description="Basic and acidic residues" evidence="1">
    <location>
        <begin position="374"/>
        <end position="383"/>
    </location>
</feature>
<feature type="compositionally biased region" description="Low complexity" evidence="1">
    <location>
        <begin position="542"/>
        <end position="555"/>
    </location>
</feature>
<evidence type="ECO:0000313" key="4">
    <source>
        <dbReference type="Proteomes" id="UP000429607"/>
    </source>
</evidence>
<accession>A0A6A3LA92</accession>
<feature type="region of interest" description="Disordered" evidence="1">
    <location>
        <begin position="298"/>
        <end position="422"/>
    </location>
</feature>
<dbReference type="EMBL" id="QXFV01001181">
    <property type="protein sequence ID" value="KAE9012793.1"/>
    <property type="molecule type" value="Genomic_DNA"/>
</dbReference>
<dbReference type="OrthoDB" id="128118at2759"/>
<dbReference type="Proteomes" id="UP000435112">
    <property type="component" value="Unassembled WGS sequence"/>
</dbReference>
<feature type="compositionally biased region" description="Polar residues" evidence="1">
    <location>
        <begin position="412"/>
        <end position="422"/>
    </location>
</feature>
<evidence type="ECO:0000313" key="5">
    <source>
        <dbReference type="Proteomes" id="UP000435112"/>
    </source>
</evidence>
<feature type="compositionally biased region" description="Basic and acidic residues" evidence="1">
    <location>
        <begin position="497"/>
        <end position="511"/>
    </location>
</feature>
<protein>
    <submittedName>
        <fullName evidence="3">Uncharacterized protein</fullName>
    </submittedName>
</protein>
<evidence type="ECO:0000313" key="3">
    <source>
        <dbReference type="EMBL" id="KAE9012793.1"/>
    </source>
</evidence>
<reference evidence="4 5" key="1">
    <citation type="submission" date="2018-09" db="EMBL/GenBank/DDBJ databases">
        <title>Genomic investigation of the strawberry pathogen Phytophthora fragariae indicates pathogenicity is determined by transcriptional variation in three key races.</title>
        <authorList>
            <person name="Adams T.M."/>
            <person name="Armitage A.D."/>
            <person name="Sobczyk M.K."/>
            <person name="Bates H.J."/>
            <person name="Dunwell J.M."/>
            <person name="Nellist C.F."/>
            <person name="Harrison R.J."/>
        </authorList>
    </citation>
    <scope>NUCLEOTIDE SEQUENCE [LARGE SCALE GENOMIC DNA]</scope>
    <source>
        <strain evidence="3 4">SCRP249</strain>
        <strain evidence="2 5">SCRP324</strain>
    </source>
</reference>
<organism evidence="3 4">
    <name type="scientific">Phytophthora rubi</name>
    <dbReference type="NCBI Taxonomy" id="129364"/>
    <lineage>
        <taxon>Eukaryota</taxon>
        <taxon>Sar</taxon>
        <taxon>Stramenopiles</taxon>
        <taxon>Oomycota</taxon>
        <taxon>Peronosporomycetes</taxon>
        <taxon>Peronosporales</taxon>
        <taxon>Peronosporaceae</taxon>
        <taxon>Phytophthora</taxon>
    </lineage>
</organism>
<evidence type="ECO:0000256" key="1">
    <source>
        <dbReference type="SAM" id="MobiDB-lite"/>
    </source>
</evidence>